<dbReference type="Gene3D" id="2.40.50.100">
    <property type="match status" value="1"/>
</dbReference>
<evidence type="ECO:0000256" key="7">
    <source>
        <dbReference type="ARBA" id="ARBA00022967"/>
    </source>
</evidence>
<dbReference type="InterPro" id="IPR003593">
    <property type="entry name" value="AAA+_ATPase"/>
</dbReference>
<protein>
    <submittedName>
        <fullName evidence="12">Molybdenum ABC transporter ATP-binding protein</fullName>
    </submittedName>
</protein>
<dbReference type="GO" id="GO:0005524">
    <property type="term" value="F:ATP binding"/>
    <property type="evidence" value="ECO:0007669"/>
    <property type="project" value="UniProtKB-KW"/>
</dbReference>
<evidence type="ECO:0000256" key="1">
    <source>
        <dbReference type="ARBA" id="ARBA00022448"/>
    </source>
</evidence>
<evidence type="ECO:0000256" key="8">
    <source>
        <dbReference type="ARBA" id="ARBA00023136"/>
    </source>
</evidence>
<evidence type="ECO:0000259" key="11">
    <source>
        <dbReference type="PROSITE" id="PS51866"/>
    </source>
</evidence>
<keyword evidence="4" id="KW-0997">Cell inner membrane</keyword>
<keyword evidence="1" id="KW-0813">Transport</keyword>
<dbReference type="PROSITE" id="PS50893">
    <property type="entry name" value="ABC_TRANSPORTER_2"/>
    <property type="match status" value="1"/>
</dbReference>
<accession>A0ABU3KJF1</accession>
<evidence type="ECO:0000313" key="12">
    <source>
        <dbReference type="EMBL" id="MDT7517528.1"/>
    </source>
</evidence>
<gene>
    <name evidence="12" type="primary">modC</name>
    <name evidence="12" type="ORF">RAE19_02030</name>
</gene>
<evidence type="ECO:0000259" key="10">
    <source>
        <dbReference type="PROSITE" id="PS50893"/>
    </source>
</evidence>
<evidence type="ECO:0000313" key="13">
    <source>
        <dbReference type="Proteomes" id="UP001321700"/>
    </source>
</evidence>
<dbReference type="PROSITE" id="PS00211">
    <property type="entry name" value="ABC_TRANSPORTER_1"/>
    <property type="match status" value="1"/>
</dbReference>
<dbReference type="SUPFAM" id="SSF50331">
    <property type="entry name" value="MOP-like"/>
    <property type="match status" value="1"/>
</dbReference>
<dbReference type="PANTHER" id="PTHR43514:SF10">
    <property type="entry name" value="MOLYBDENUM IMPORT ATP-BINDING PROTEIN MODC 2"/>
    <property type="match status" value="1"/>
</dbReference>
<dbReference type="RefSeq" id="WP_313873345.1">
    <property type="nucleotide sequence ID" value="NZ_JAVBIK010000001.1"/>
</dbReference>
<dbReference type="Proteomes" id="UP001321700">
    <property type="component" value="Unassembled WGS sequence"/>
</dbReference>
<dbReference type="InterPro" id="IPR017871">
    <property type="entry name" value="ABC_transporter-like_CS"/>
</dbReference>
<evidence type="ECO:0000256" key="3">
    <source>
        <dbReference type="ARBA" id="ARBA00022505"/>
    </source>
</evidence>
<dbReference type="InterPro" id="IPR011868">
    <property type="entry name" value="ModC_ABC_ATP-bd"/>
</dbReference>
<keyword evidence="8" id="KW-0472">Membrane</keyword>
<dbReference type="InterPro" id="IPR008995">
    <property type="entry name" value="Mo/tungstate-bd_C_term_dom"/>
</dbReference>
<proteinExistence type="predicted"/>
<organism evidence="12 13">
    <name type="scientific">Rhodoferax potami</name>
    <dbReference type="NCBI Taxonomy" id="3068338"/>
    <lineage>
        <taxon>Bacteria</taxon>
        <taxon>Pseudomonadati</taxon>
        <taxon>Pseudomonadota</taxon>
        <taxon>Betaproteobacteria</taxon>
        <taxon>Burkholderiales</taxon>
        <taxon>Comamonadaceae</taxon>
        <taxon>Rhodoferax</taxon>
    </lineage>
</organism>
<dbReference type="InterPro" id="IPR050334">
    <property type="entry name" value="Molybdenum_import_ModC"/>
</dbReference>
<dbReference type="InterPro" id="IPR004606">
    <property type="entry name" value="Mop_domain"/>
</dbReference>
<dbReference type="SUPFAM" id="SSF52540">
    <property type="entry name" value="P-loop containing nucleoside triphosphate hydrolases"/>
    <property type="match status" value="1"/>
</dbReference>
<evidence type="ECO:0000256" key="5">
    <source>
        <dbReference type="ARBA" id="ARBA00022741"/>
    </source>
</evidence>
<dbReference type="InterPro" id="IPR003439">
    <property type="entry name" value="ABC_transporter-like_ATP-bd"/>
</dbReference>
<keyword evidence="6 12" id="KW-0067">ATP-binding</keyword>
<sequence length="365" mass="39954">MGNRSFNRIQLNVSKPGFSLVVDMELPSKGITVLYGPSGSGKTTVLRCIAGLERSPQALVQVGGHTWQDESAGVFLPTYRRSLGYVFQEASLFSHLDVAGNLEFARRRATPRMDGSPLLTPEFAIQTLGLSKLLHRRTTDLSGGERQRVAIARALATNPQILLLDEPLASLDEARRREVLPWLEQLGSELQIPMVYVSHATEEVTRLADTLVVLEQGRVMVIGPVDTVLSQVEPVIRLGGETASLVTGRVISHDPQWHLSEIAFDGGTFWVPDAKLQTGQWVRLRVLARDVSIATQAPSGSSIQNTVACTVAQILPDQQPAQALVRLDVSGTALWARLTRRAVQQLQLQPGMHVWAQVKAMALTQ</sequence>
<dbReference type="Gene3D" id="3.40.50.300">
    <property type="entry name" value="P-loop containing nucleotide triphosphate hydrolases"/>
    <property type="match status" value="1"/>
</dbReference>
<dbReference type="Pfam" id="PF00005">
    <property type="entry name" value="ABC_tran"/>
    <property type="match status" value="1"/>
</dbReference>
<keyword evidence="7" id="KW-1278">Translocase</keyword>
<name>A0ABU3KJF1_9BURK</name>
<dbReference type="Pfam" id="PF03459">
    <property type="entry name" value="TOBE"/>
    <property type="match status" value="1"/>
</dbReference>
<dbReference type="InterPro" id="IPR005116">
    <property type="entry name" value="Transp-assoc_OB_typ1"/>
</dbReference>
<keyword evidence="13" id="KW-1185">Reference proteome</keyword>
<evidence type="ECO:0000256" key="4">
    <source>
        <dbReference type="ARBA" id="ARBA00022519"/>
    </source>
</evidence>
<evidence type="ECO:0000256" key="9">
    <source>
        <dbReference type="PROSITE-ProRule" id="PRU01213"/>
    </source>
</evidence>
<dbReference type="PANTHER" id="PTHR43514">
    <property type="entry name" value="ABC TRANSPORTER I FAMILY MEMBER 10"/>
    <property type="match status" value="1"/>
</dbReference>
<evidence type="ECO:0000256" key="2">
    <source>
        <dbReference type="ARBA" id="ARBA00022475"/>
    </source>
</evidence>
<keyword evidence="3 9" id="KW-0500">Molybdenum</keyword>
<reference evidence="12 13" key="1">
    <citation type="submission" date="2023-08" db="EMBL/GenBank/DDBJ databases">
        <title>Rhodoferax potami sp. nov. and Rhodoferax mekongensis sp. nov., isolated from the Mekong River in Thailand.</title>
        <authorList>
            <person name="Kitikhun S."/>
            <person name="Charoenyingcharoen P."/>
            <person name="Siriarchawattana P."/>
            <person name="Likhitrattanapisal S."/>
            <person name="Nilsakha T."/>
            <person name="Chanpet A."/>
            <person name="Rattanawaree P."/>
            <person name="Ingsriswang S."/>
        </authorList>
    </citation>
    <scope>NUCLEOTIDE SEQUENCE [LARGE SCALE GENOMIC DNA]</scope>
    <source>
        <strain evidence="12 13">TBRC 17660</strain>
    </source>
</reference>
<dbReference type="PROSITE" id="PS51866">
    <property type="entry name" value="MOP"/>
    <property type="match status" value="1"/>
</dbReference>
<dbReference type="InterPro" id="IPR027417">
    <property type="entry name" value="P-loop_NTPase"/>
</dbReference>
<feature type="domain" description="Mop" evidence="11">
    <location>
        <begin position="300"/>
        <end position="365"/>
    </location>
</feature>
<keyword evidence="5" id="KW-0547">Nucleotide-binding</keyword>
<dbReference type="EMBL" id="JAVBIK010000001">
    <property type="protein sequence ID" value="MDT7517528.1"/>
    <property type="molecule type" value="Genomic_DNA"/>
</dbReference>
<feature type="domain" description="ABC transporter" evidence="10">
    <location>
        <begin position="1"/>
        <end position="241"/>
    </location>
</feature>
<evidence type="ECO:0000256" key="6">
    <source>
        <dbReference type="ARBA" id="ARBA00022840"/>
    </source>
</evidence>
<dbReference type="SMART" id="SM00382">
    <property type="entry name" value="AAA"/>
    <property type="match status" value="1"/>
</dbReference>
<keyword evidence="2" id="KW-1003">Cell membrane</keyword>
<dbReference type="NCBIfam" id="TIGR02142">
    <property type="entry name" value="modC_ABC"/>
    <property type="match status" value="1"/>
</dbReference>
<comment type="caution">
    <text evidence="12">The sequence shown here is derived from an EMBL/GenBank/DDBJ whole genome shotgun (WGS) entry which is preliminary data.</text>
</comment>